<keyword evidence="3" id="KW-1185">Reference proteome</keyword>
<name>A0A9P5H2E6_9HYPO</name>
<dbReference type="EMBL" id="JAANBB010000200">
    <property type="protein sequence ID" value="KAF7546756.1"/>
    <property type="molecule type" value="Genomic_DNA"/>
</dbReference>
<feature type="region of interest" description="Disordered" evidence="1">
    <location>
        <begin position="269"/>
        <end position="414"/>
    </location>
</feature>
<feature type="compositionally biased region" description="Basic and acidic residues" evidence="1">
    <location>
        <begin position="390"/>
        <end position="406"/>
    </location>
</feature>
<sequence length="414" mass="46544">MNAPTNGGPPRGGPNAYRQTMDEWRQQALADRGQYEERVKAQINRSFQEYSPPWYASAVGFRRDRNLLVVTSRVSGFAATLGRDLEDSEAKAIAEYTLSNIHTNAALKWATIGLAAYMTYRGRRTWQFPFYKPKLGGRFNPNEATSIFTKKKIRGTYPRLTWHTLRFTAYAAVTMLMVEPVFRSVNFIRTESAMAQDPRLAQFIKEATTRVEKVMLDGPTGSRPTQPGQRKWGGDEKPGSNDEVDGLSNNEDKEQFPAIKAYTERRPPWADAQRGLPSPQNQESNNDWSVLDDDDDASPVAATAKNQQAPTTYAGSSWDRLRRQNQSSQRPQQQAESQARGGWAGASSPQSQPESGWGDNASASSEWGGSKDNYSYSSEDEEKASGKGQAQREFDEMLERERRGNDQSRQWGRK</sequence>
<dbReference type="Proteomes" id="UP000722485">
    <property type="component" value="Unassembled WGS sequence"/>
</dbReference>
<feature type="compositionally biased region" description="Polar residues" evidence="1">
    <location>
        <begin position="361"/>
        <end position="377"/>
    </location>
</feature>
<dbReference type="OrthoDB" id="4204700at2759"/>
<evidence type="ECO:0000313" key="3">
    <source>
        <dbReference type="Proteomes" id="UP000722485"/>
    </source>
</evidence>
<proteinExistence type="predicted"/>
<organism evidence="2 3">
    <name type="scientific">Cylindrodendrum hubeiense</name>
    <dbReference type="NCBI Taxonomy" id="595255"/>
    <lineage>
        <taxon>Eukaryota</taxon>
        <taxon>Fungi</taxon>
        <taxon>Dikarya</taxon>
        <taxon>Ascomycota</taxon>
        <taxon>Pezizomycotina</taxon>
        <taxon>Sordariomycetes</taxon>
        <taxon>Hypocreomycetidae</taxon>
        <taxon>Hypocreales</taxon>
        <taxon>Nectriaceae</taxon>
        <taxon>Cylindrodendrum</taxon>
    </lineage>
</organism>
<feature type="compositionally biased region" description="Polar residues" evidence="1">
    <location>
        <begin position="304"/>
        <end position="315"/>
    </location>
</feature>
<protein>
    <submittedName>
        <fullName evidence="2">Uncharacterized protein</fullName>
    </submittedName>
</protein>
<feature type="compositionally biased region" description="Low complexity" evidence="1">
    <location>
        <begin position="324"/>
        <end position="340"/>
    </location>
</feature>
<reference evidence="2" key="1">
    <citation type="submission" date="2020-03" db="EMBL/GenBank/DDBJ databases">
        <title>Draft Genome Sequence of Cylindrodendrum hubeiense.</title>
        <authorList>
            <person name="Buettner E."/>
            <person name="Kellner H."/>
        </authorList>
    </citation>
    <scope>NUCLEOTIDE SEQUENCE</scope>
    <source>
        <strain evidence="2">IHI 201604</strain>
    </source>
</reference>
<evidence type="ECO:0000313" key="2">
    <source>
        <dbReference type="EMBL" id="KAF7546756.1"/>
    </source>
</evidence>
<dbReference type="AlphaFoldDB" id="A0A9P5H2E6"/>
<feature type="compositionally biased region" description="Polar residues" evidence="1">
    <location>
        <begin position="278"/>
        <end position="288"/>
    </location>
</feature>
<feature type="region of interest" description="Disordered" evidence="1">
    <location>
        <begin position="214"/>
        <end position="252"/>
    </location>
</feature>
<comment type="caution">
    <text evidence="2">The sequence shown here is derived from an EMBL/GenBank/DDBJ whole genome shotgun (WGS) entry which is preliminary data.</text>
</comment>
<evidence type="ECO:0000256" key="1">
    <source>
        <dbReference type="SAM" id="MobiDB-lite"/>
    </source>
</evidence>
<accession>A0A9P5H2E6</accession>
<gene>
    <name evidence="2" type="ORF">G7Z17_g8195</name>
</gene>
<feature type="region of interest" description="Disordered" evidence="1">
    <location>
        <begin position="1"/>
        <end position="20"/>
    </location>
</feature>